<dbReference type="AlphaFoldDB" id="A0A8X6HAB2"/>
<comment type="caution">
    <text evidence="1">The sequence shown here is derived from an EMBL/GenBank/DDBJ whole genome shotgun (WGS) entry which is preliminary data.</text>
</comment>
<evidence type="ECO:0000313" key="1">
    <source>
        <dbReference type="EMBL" id="GFR19814.1"/>
    </source>
</evidence>
<evidence type="ECO:0000313" key="2">
    <source>
        <dbReference type="Proteomes" id="UP000887116"/>
    </source>
</evidence>
<proteinExistence type="predicted"/>
<name>A0A8X6HAB2_TRICU</name>
<dbReference type="OrthoDB" id="6514278at2759"/>
<reference evidence="1" key="1">
    <citation type="submission" date="2020-07" db="EMBL/GenBank/DDBJ databases">
        <title>Multicomponent nature underlies the extraordinary mechanical properties of spider dragline silk.</title>
        <authorList>
            <person name="Kono N."/>
            <person name="Nakamura H."/>
            <person name="Mori M."/>
            <person name="Yoshida Y."/>
            <person name="Ohtoshi R."/>
            <person name="Malay A.D."/>
            <person name="Moran D.A.P."/>
            <person name="Tomita M."/>
            <person name="Numata K."/>
            <person name="Arakawa K."/>
        </authorList>
    </citation>
    <scope>NUCLEOTIDE SEQUENCE</scope>
</reference>
<organism evidence="1 2">
    <name type="scientific">Trichonephila clavata</name>
    <name type="common">Joro spider</name>
    <name type="synonym">Nephila clavata</name>
    <dbReference type="NCBI Taxonomy" id="2740835"/>
    <lineage>
        <taxon>Eukaryota</taxon>
        <taxon>Metazoa</taxon>
        <taxon>Ecdysozoa</taxon>
        <taxon>Arthropoda</taxon>
        <taxon>Chelicerata</taxon>
        <taxon>Arachnida</taxon>
        <taxon>Araneae</taxon>
        <taxon>Araneomorphae</taxon>
        <taxon>Entelegynae</taxon>
        <taxon>Araneoidea</taxon>
        <taxon>Nephilidae</taxon>
        <taxon>Trichonephila</taxon>
    </lineage>
</organism>
<keyword evidence="2" id="KW-1185">Reference proteome</keyword>
<protein>
    <recommendedName>
        <fullName evidence="3">SWIM-type domain-containing protein</fullName>
    </recommendedName>
</protein>
<dbReference type="Proteomes" id="UP000887116">
    <property type="component" value="Unassembled WGS sequence"/>
</dbReference>
<sequence length="141" mass="16165">MDFVDYDLPDFPRCTLKELLYFTLRIYQFKQSRLYTHENLNQSGLYSLRHNPNIEWCQCKVGARVVGGCAHVASVLWYLAYWCHNHTQTKPPSLGYADTLQDAATGWSSDDSASESEKEIQSKTFVTNSLTLLFFPVLSTL</sequence>
<accession>A0A8X6HAB2</accession>
<dbReference type="EMBL" id="BMAO01027821">
    <property type="protein sequence ID" value="GFR19814.1"/>
    <property type="molecule type" value="Genomic_DNA"/>
</dbReference>
<gene>
    <name evidence="1" type="primary">EVAR_47153_1</name>
    <name evidence="1" type="ORF">TNCT_669281</name>
</gene>
<evidence type="ECO:0008006" key="3">
    <source>
        <dbReference type="Google" id="ProtNLM"/>
    </source>
</evidence>